<keyword evidence="4" id="KW-0031">Aminopeptidase</keyword>
<dbReference type="Pfam" id="PF02129">
    <property type="entry name" value="Peptidase_S15"/>
    <property type="match status" value="1"/>
</dbReference>
<dbReference type="OrthoDB" id="5240615at2"/>
<name>A0A1I5ZH70_9PSEU</name>
<evidence type="ECO:0000256" key="3">
    <source>
        <dbReference type="ARBA" id="ARBA00012463"/>
    </source>
</evidence>
<dbReference type="GO" id="GO:0004177">
    <property type="term" value="F:aminopeptidase activity"/>
    <property type="evidence" value="ECO:0007669"/>
    <property type="project" value="UniProtKB-KW"/>
</dbReference>
<dbReference type="NCBIfam" id="NF003780">
    <property type="entry name" value="PRK05371.1-1"/>
    <property type="match status" value="1"/>
</dbReference>
<dbReference type="Proteomes" id="UP000198727">
    <property type="component" value="Unassembled WGS sequence"/>
</dbReference>
<dbReference type="Pfam" id="PF08530">
    <property type="entry name" value="PepX_C"/>
    <property type="match status" value="1"/>
</dbReference>
<gene>
    <name evidence="12" type="ORF">SAMN05421810_109197</name>
</gene>
<keyword evidence="5" id="KW-0645">Protease</keyword>
<feature type="signal peptide" evidence="10">
    <location>
        <begin position="1"/>
        <end position="29"/>
    </location>
</feature>
<dbReference type="PRINTS" id="PR00923">
    <property type="entry name" value="LACTOPTASE"/>
</dbReference>
<dbReference type="EC" id="3.4.14.11" evidence="3"/>
<evidence type="ECO:0000256" key="9">
    <source>
        <dbReference type="SAM" id="MobiDB-lite"/>
    </source>
</evidence>
<dbReference type="SUPFAM" id="SSF53474">
    <property type="entry name" value="alpha/beta-Hydrolases"/>
    <property type="match status" value="1"/>
</dbReference>
<comment type="similarity">
    <text evidence="2">Belongs to the peptidase S15 family.</text>
</comment>
<feature type="domain" description="Xaa-Pro dipeptidyl-peptidase C-terminal" evidence="11">
    <location>
        <begin position="348"/>
        <end position="604"/>
    </location>
</feature>
<dbReference type="InterPro" id="IPR013736">
    <property type="entry name" value="Xaa-Pro_dipept_C"/>
</dbReference>
<dbReference type="EMBL" id="FOWW01000009">
    <property type="protein sequence ID" value="SFQ55760.1"/>
    <property type="molecule type" value="Genomic_DNA"/>
</dbReference>
<dbReference type="Gene3D" id="2.60.120.260">
    <property type="entry name" value="Galactose-binding domain-like"/>
    <property type="match status" value="1"/>
</dbReference>
<dbReference type="InterPro" id="IPR029058">
    <property type="entry name" value="AB_hydrolase_fold"/>
</dbReference>
<dbReference type="GO" id="GO:0008236">
    <property type="term" value="F:serine-type peptidase activity"/>
    <property type="evidence" value="ECO:0007669"/>
    <property type="project" value="UniProtKB-KW"/>
</dbReference>
<dbReference type="InterPro" id="IPR008979">
    <property type="entry name" value="Galactose-bd-like_sf"/>
</dbReference>
<dbReference type="InterPro" id="IPR000383">
    <property type="entry name" value="Xaa-Pro-like_dom"/>
</dbReference>
<keyword evidence="6" id="KW-0378">Hydrolase</keyword>
<accession>A0A1I5ZH70</accession>
<evidence type="ECO:0000256" key="6">
    <source>
        <dbReference type="ARBA" id="ARBA00022801"/>
    </source>
</evidence>
<dbReference type="GO" id="GO:0006508">
    <property type="term" value="P:proteolysis"/>
    <property type="evidence" value="ECO:0007669"/>
    <property type="project" value="UniProtKB-KW"/>
</dbReference>
<dbReference type="Gene3D" id="3.40.50.1820">
    <property type="entry name" value="alpha/beta hydrolase"/>
    <property type="match status" value="2"/>
</dbReference>
<comment type="catalytic activity">
    <reaction evidence="1">
        <text>Hydrolyzes Xaa-Pro-|- bonds to release unblocked, N-terminal dipeptides from substrates including Ala-Pro-|-p-nitroanilide and (sequentially) Tyr-Pro-|-Phe-Pro-|-Gly-Pro-|-Ile.</text>
        <dbReference type="EC" id="3.4.14.11"/>
    </reaction>
</comment>
<dbReference type="STRING" id="587909.SAMN05421810_109197"/>
<protein>
    <recommendedName>
        <fullName evidence="3">Xaa-Pro dipeptidyl-peptidase</fullName>
        <ecNumber evidence="3">3.4.14.11</ecNumber>
    </recommendedName>
    <alternativeName>
        <fullName evidence="8">X-prolyl-dipeptidyl aminopeptidase</fullName>
    </alternativeName>
</protein>
<dbReference type="SMART" id="SM00939">
    <property type="entry name" value="PepX_C"/>
    <property type="match status" value="1"/>
</dbReference>
<reference evidence="13" key="1">
    <citation type="submission" date="2016-10" db="EMBL/GenBank/DDBJ databases">
        <authorList>
            <person name="Varghese N."/>
            <person name="Submissions S."/>
        </authorList>
    </citation>
    <scope>NUCLEOTIDE SEQUENCE [LARGE SCALE GENOMIC DNA]</scope>
    <source>
        <strain evidence="13">CGMCC 4.5579</strain>
    </source>
</reference>
<keyword evidence="13" id="KW-1185">Reference proteome</keyword>
<evidence type="ECO:0000256" key="8">
    <source>
        <dbReference type="ARBA" id="ARBA00030045"/>
    </source>
</evidence>
<keyword evidence="7" id="KW-0720">Serine protease</keyword>
<organism evidence="12 13">
    <name type="scientific">Amycolatopsis arida</name>
    <dbReference type="NCBI Taxonomy" id="587909"/>
    <lineage>
        <taxon>Bacteria</taxon>
        <taxon>Bacillati</taxon>
        <taxon>Actinomycetota</taxon>
        <taxon>Actinomycetes</taxon>
        <taxon>Pseudonocardiales</taxon>
        <taxon>Pseudonocardiaceae</taxon>
        <taxon>Amycolatopsis</taxon>
    </lineage>
</organism>
<evidence type="ECO:0000256" key="4">
    <source>
        <dbReference type="ARBA" id="ARBA00022438"/>
    </source>
</evidence>
<dbReference type="InterPro" id="IPR008252">
    <property type="entry name" value="Pept_S15_Xpro"/>
</dbReference>
<evidence type="ECO:0000256" key="7">
    <source>
        <dbReference type="ARBA" id="ARBA00022825"/>
    </source>
</evidence>
<dbReference type="NCBIfam" id="TIGR00976">
    <property type="entry name" value="CocE_NonD"/>
    <property type="match status" value="1"/>
</dbReference>
<evidence type="ECO:0000256" key="2">
    <source>
        <dbReference type="ARBA" id="ARBA00010819"/>
    </source>
</evidence>
<feature type="region of interest" description="Disordered" evidence="9">
    <location>
        <begin position="388"/>
        <end position="413"/>
    </location>
</feature>
<sequence length="637" mass="69460">MARFRSRTLVTLLATALGTALLPAGTGAAAPPAPTVRDGLSQPIYSYADAIRERVWVDIGLDADRDGRSDRVVVDVIRPAEPARRHLRVPVIMDASPYYGNLGRGNESERKTYDAHDRPLGFPLFYDNYFVPRGYAVVQVDLAGTNRSQGCLDVGGRSDIASGKAVVDWLNGRATGYDDAGNRVRADWSTGAVGMIGKSWDGTIANGVAATGVNGLRTIVPIAAISSWYDYYRSDGVSFGRDPLALARRIESPAAAARCSAVHERLATGAPANGDVTPLWTERDYVRKAQRVKASVFAVHGLGDLNVKTIHLGQWWDALTVPRKLWLSQTGHVDPFDFRRAEWVRTLHRWFDRWLLDVPNGIEHEPTASIERAPDQWVDEPSWPVRRQTTLWPRPGTEPGLGTLGTTPPSRDAHADFTDDPTQGVRDWVVAPDTPSPARVLFDTGPLAADVRVAGTGTITVTAIPSTDTAHLSAMLVDYGPATTRDYLSRDEGIRTLTTESCWGATRPGDDPCYRDTEATTVDVDAEVIARGWTDLANHRSLRTPRRLVPGQPYEITFRLSTTDHVVPAGHHLALIVAGTDRGFIVAPARPPSVRLDLHGTSVRLPLQGVPQPVSGAPARVREDRLPPVAVRGDFVR</sequence>
<feature type="compositionally biased region" description="Low complexity" evidence="9">
    <location>
        <begin position="395"/>
        <end position="409"/>
    </location>
</feature>
<evidence type="ECO:0000313" key="13">
    <source>
        <dbReference type="Proteomes" id="UP000198727"/>
    </source>
</evidence>
<dbReference type="RefSeq" id="WP_092534339.1">
    <property type="nucleotide sequence ID" value="NZ_FOWW01000009.1"/>
</dbReference>
<dbReference type="GO" id="GO:0008239">
    <property type="term" value="F:dipeptidyl-peptidase activity"/>
    <property type="evidence" value="ECO:0007669"/>
    <property type="project" value="UniProtKB-EC"/>
</dbReference>
<evidence type="ECO:0000256" key="10">
    <source>
        <dbReference type="SAM" id="SignalP"/>
    </source>
</evidence>
<keyword evidence="10" id="KW-0732">Signal</keyword>
<dbReference type="InterPro" id="IPR005674">
    <property type="entry name" value="CocE/Ser_esterase"/>
</dbReference>
<dbReference type="AlphaFoldDB" id="A0A1I5ZH70"/>
<evidence type="ECO:0000259" key="11">
    <source>
        <dbReference type="SMART" id="SM00939"/>
    </source>
</evidence>
<dbReference type="SUPFAM" id="SSF49785">
    <property type="entry name" value="Galactose-binding domain-like"/>
    <property type="match status" value="1"/>
</dbReference>
<proteinExistence type="inferred from homology"/>
<evidence type="ECO:0000256" key="5">
    <source>
        <dbReference type="ARBA" id="ARBA00022670"/>
    </source>
</evidence>
<evidence type="ECO:0000256" key="1">
    <source>
        <dbReference type="ARBA" id="ARBA00000123"/>
    </source>
</evidence>
<evidence type="ECO:0000313" key="12">
    <source>
        <dbReference type="EMBL" id="SFQ55760.1"/>
    </source>
</evidence>
<feature type="chain" id="PRO_5011676719" description="Xaa-Pro dipeptidyl-peptidase" evidence="10">
    <location>
        <begin position="30"/>
        <end position="637"/>
    </location>
</feature>